<keyword evidence="1 2" id="KW-0597">Phosphoprotein</keyword>
<evidence type="ECO:0000256" key="1">
    <source>
        <dbReference type="ARBA" id="ARBA00022553"/>
    </source>
</evidence>
<gene>
    <name evidence="4" type="ORF">O9H85_07190</name>
</gene>
<evidence type="ECO:0000313" key="5">
    <source>
        <dbReference type="Proteomes" id="UP001527882"/>
    </source>
</evidence>
<dbReference type="Pfam" id="PF00072">
    <property type="entry name" value="Response_reg"/>
    <property type="match status" value="1"/>
</dbReference>
<dbReference type="Gene3D" id="3.40.50.2300">
    <property type="match status" value="1"/>
</dbReference>
<dbReference type="PANTHER" id="PTHR44591">
    <property type="entry name" value="STRESS RESPONSE REGULATOR PROTEIN 1"/>
    <property type="match status" value="1"/>
</dbReference>
<comment type="caution">
    <text evidence="4">The sequence shown here is derived from an EMBL/GenBank/DDBJ whole genome shotgun (WGS) entry which is preliminary data.</text>
</comment>
<name>A0ABT4Q5Q7_9BACL</name>
<dbReference type="InterPro" id="IPR050595">
    <property type="entry name" value="Bact_response_regulator"/>
</dbReference>
<evidence type="ECO:0000259" key="3">
    <source>
        <dbReference type="PROSITE" id="PS50110"/>
    </source>
</evidence>
<dbReference type="PANTHER" id="PTHR44591:SF3">
    <property type="entry name" value="RESPONSE REGULATORY DOMAIN-CONTAINING PROTEIN"/>
    <property type="match status" value="1"/>
</dbReference>
<evidence type="ECO:0000256" key="2">
    <source>
        <dbReference type="PROSITE-ProRule" id="PRU00169"/>
    </source>
</evidence>
<protein>
    <submittedName>
        <fullName evidence="4">Response regulator</fullName>
    </submittedName>
</protein>
<reference evidence="4 5" key="1">
    <citation type="submission" date="2022-12" db="EMBL/GenBank/DDBJ databases">
        <title>Draft genome sequence of Paenibacillus sp. dW9.</title>
        <authorList>
            <person name="Choi E.-W."/>
            <person name="Kim D.-U."/>
        </authorList>
    </citation>
    <scope>NUCLEOTIDE SEQUENCE [LARGE SCALE GENOMIC DNA]</scope>
    <source>
        <strain evidence="5">dW9</strain>
    </source>
</reference>
<dbReference type="SMART" id="SM00448">
    <property type="entry name" value="REC"/>
    <property type="match status" value="1"/>
</dbReference>
<dbReference type="RefSeq" id="WP_269880629.1">
    <property type="nucleotide sequence ID" value="NZ_JAQAGZ010000004.1"/>
</dbReference>
<keyword evidence="5" id="KW-1185">Reference proteome</keyword>
<proteinExistence type="predicted"/>
<dbReference type="Proteomes" id="UP001527882">
    <property type="component" value="Unassembled WGS sequence"/>
</dbReference>
<dbReference type="InterPro" id="IPR013972">
    <property type="entry name" value="YcbB"/>
</dbReference>
<dbReference type="Pfam" id="PF08664">
    <property type="entry name" value="YcbB"/>
    <property type="match status" value="1"/>
</dbReference>
<feature type="domain" description="Response regulatory" evidence="3">
    <location>
        <begin position="2"/>
        <end position="118"/>
    </location>
</feature>
<organism evidence="4 5">
    <name type="scientific">Paenibacillus gyeongsangnamensis</name>
    <dbReference type="NCBI Taxonomy" id="3388067"/>
    <lineage>
        <taxon>Bacteria</taxon>
        <taxon>Bacillati</taxon>
        <taxon>Bacillota</taxon>
        <taxon>Bacilli</taxon>
        <taxon>Bacillales</taxon>
        <taxon>Paenibacillaceae</taxon>
        <taxon>Paenibacillus</taxon>
    </lineage>
</organism>
<feature type="modified residue" description="4-aspartylphosphate" evidence="2">
    <location>
        <position position="54"/>
    </location>
</feature>
<dbReference type="InterPro" id="IPR001789">
    <property type="entry name" value="Sig_transdc_resp-reg_receiver"/>
</dbReference>
<sequence length="312" mass="34665">MRFFVADDDRAIRRMLSDLIEDEELGTLAGTADDGDRIDSDLLNVQKVDILMIDLLMPVRDGIETVRSLGGAFPGKIIMLSQVESKEMIAEAYALGVEYYITKPINRLEVLSVIRKVIERLKMERSIDNIRKSLSGLMGETEGLKQPAAPPVPAIREGIKAAGRVHLSQLGMIGEPGSRDLLDMLQAAAEMEREAPFGLDFPLLKDISERAAAARLGPAAEPAALQKEVKASEQRVRRAILQALTHLASLGLTDYNHPVFETYASRFFDFAEVRRRMLELEDPGSAEGASPRINIKKFLQMLYYESRQGRAP</sequence>
<accession>A0ABT4Q5Q7</accession>
<evidence type="ECO:0000313" key="4">
    <source>
        <dbReference type="EMBL" id="MCZ8512214.1"/>
    </source>
</evidence>
<dbReference type="PROSITE" id="PS50110">
    <property type="entry name" value="RESPONSE_REGULATORY"/>
    <property type="match status" value="1"/>
</dbReference>
<dbReference type="InterPro" id="IPR011006">
    <property type="entry name" value="CheY-like_superfamily"/>
</dbReference>
<dbReference type="SUPFAM" id="SSF52172">
    <property type="entry name" value="CheY-like"/>
    <property type="match status" value="1"/>
</dbReference>
<dbReference type="EMBL" id="JAQAGZ010000004">
    <property type="protein sequence ID" value="MCZ8512214.1"/>
    <property type="molecule type" value="Genomic_DNA"/>
</dbReference>